<organism evidence="2 3">
    <name type="scientific">Characodon lateralis</name>
    <dbReference type="NCBI Taxonomy" id="208331"/>
    <lineage>
        <taxon>Eukaryota</taxon>
        <taxon>Metazoa</taxon>
        <taxon>Chordata</taxon>
        <taxon>Craniata</taxon>
        <taxon>Vertebrata</taxon>
        <taxon>Euteleostomi</taxon>
        <taxon>Actinopterygii</taxon>
        <taxon>Neopterygii</taxon>
        <taxon>Teleostei</taxon>
        <taxon>Neoteleostei</taxon>
        <taxon>Acanthomorphata</taxon>
        <taxon>Ovalentaria</taxon>
        <taxon>Atherinomorphae</taxon>
        <taxon>Cyprinodontiformes</taxon>
        <taxon>Goodeidae</taxon>
        <taxon>Characodon</taxon>
    </lineage>
</organism>
<dbReference type="PROSITE" id="PS00649">
    <property type="entry name" value="G_PROTEIN_RECEP_F2_1"/>
    <property type="match status" value="1"/>
</dbReference>
<dbReference type="EMBL" id="JAHUTJ010017100">
    <property type="protein sequence ID" value="MED6270484.1"/>
    <property type="molecule type" value="Genomic_DNA"/>
</dbReference>
<dbReference type="InterPro" id="IPR036445">
    <property type="entry name" value="GPCR_2_extracell_dom_sf"/>
</dbReference>
<feature type="domain" description="G-protein coupled receptors family 2 profile 1" evidence="1">
    <location>
        <begin position="29"/>
        <end position="85"/>
    </location>
</feature>
<dbReference type="PROSITE" id="PS50227">
    <property type="entry name" value="G_PROTEIN_RECEP_F2_3"/>
    <property type="match status" value="1"/>
</dbReference>
<dbReference type="InterPro" id="IPR017983">
    <property type="entry name" value="GPCR_2_secretin-like_CS"/>
</dbReference>
<comment type="caution">
    <text evidence="2">The sequence shown here is derived from an EMBL/GenBank/DDBJ whole genome shotgun (WGS) entry which is preliminary data.</text>
</comment>
<dbReference type="InterPro" id="IPR050332">
    <property type="entry name" value="GPCR_2"/>
</dbReference>
<dbReference type="PANTHER" id="PTHR45620">
    <property type="entry name" value="PDF RECEPTOR-LIKE PROTEIN-RELATED"/>
    <property type="match status" value="1"/>
</dbReference>
<sequence length="85" mass="9640">MKFEEVVPEVVARHPTCNFLLEVEKDQLDCVRRLKEEEAASNTKEPGCKGTWDNIACWDRAEFGETVTIPCPRALKTIFGRTGDL</sequence>
<dbReference type="Pfam" id="PF02793">
    <property type="entry name" value="HRM"/>
    <property type="match status" value="1"/>
</dbReference>
<evidence type="ECO:0000313" key="2">
    <source>
        <dbReference type="EMBL" id="MED6270484.1"/>
    </source>
</evidence>
<dbReference type="PANTHER" id="PTHR45620:SF22">
    <property type="entry name" value="VASOACTIVE INTESTINAL POLYPEPTIDE RECEPTOR 2"/>
    <property type="match status" value="1"/>
</dbReference>
<proteinExistence type="predicted"/>
<dbReference type="SUPFAM" id="SSF111418">
    <property type="entry name" value="Hormone receptor domain"/>
    <property type="match status" value="1"/>
</dbReference>
<protein>
    <recommendedName>
        <fullName evidence="1">G-protein coupled receptors family 2 profile 1 domain-containing protein</fullName>
    </recommendedName>
</protein>
<dbReference type="Gene3D" id="4.10.1240.10">
    <property type="entry name" value="GPCR, family 2, extracellular hormone receptor domain"/>
    <property type="match status" value="1"/>
</dbReference>
<gene>
    <name evidence="2" type="ORF">CHARACLAT_010888</name>
</gene>
<evidence type="ECO:0000259" key="1">
    <source>
        <dbReference type="PROSITE" id="PS50227"/>
    </source>
</evidence>
<dbReference type="InterPro" id="IPR001879">
    <property type="entry name" value="GPCR_2_extracellular_dom"/>
</dbReference>
<evidence type="ECO:0000313" key="3">
    <source>
        <dbReference type="Proteomes" id="UP001352852"/>
    </source>
</evidence>
<keyword evidence="3" id="KW-1185">Reference proteome</keyword>
<name>A0ABU7D663_9TELE</name>
<dbReference type="Proteomes" id="UP001352852">
    <property type="component" value="Unassembled WGS sequence"/>
</dbReference>
<accession>A0ABU7D663</accession>
<reference evidence="2 3" key="1">
    <citation type="submission" date="2021-06" db="EMBL/GenBank/DDBJ databases">
        <authorList>
            <person name="Palmer J.M."/>
        </authorList>
    </citation>
    <scope>NUCLEOTIDE SEQUENCE [LARGE SCALE GENOMIC DNA]</scope>
    <source>
        <strain evidence="2 3">CL_MEX2019</strain>
        <tissue evidence="2">Muscle</tissue>
    </source>
</reference>